<evidence type="ECO:0000256" key="1">
    <source>
        <dbReference type="SAM" id="MobiDB-lite"/>
    </source>
</evidence>
<proteinExistence type="predicted"/>
<keyword evidence="3" id="KW-1185">Reference proteome</keyword>
<dbReference type="EMBL" id="JBHFFA010000008">
    <property type="protein sequence ID" value="KAL2610521.1"/>
    <property type="molecule type" value="Genomic_DNA"/>
</dbReference>
<protein>
    <submittedName>
        <fullName evidence="2">Uncharacterized protein</fullName>
    </submittedName>
</protein>
<dbReference type="Proteomes" id="UP001605036">
    <property type="component" value="Unassembled WGS sequence"/>
</dbReference>
<reference evidence="2 3" key="1">
    <citation type="submission" date="2024-09" db="EMBL/GenBank/DDBJ databases">
        <title>Chromosome-scale assembly of Riccia fluitans.</title>
        <authorList>
            <person name="Paukszto L."/>
            <person name="Sawicki J."/>
            <person name="Karawczyk K."/>
            <person name="Piernik-Szablinska J."/>
            <person name="Szczecinska M."/>
            <person name="Mazdziarz M."/>
        </authorList>
    </citation>
    <scope>NUCLEOTIDE SEQUENCE [LARGE SCALE GENOMIC DNA]</scope>
    <source>
        <strain evidence="2">Rf_01</strain>
        <tissue evidence="2">Aerial parts of the thallus</tissue>
    </source>
</reference>
<dbReference type="AlphaFoldDB" id="A0ABD1XNL5"/>
<name>A0ABD1XNL5_9MARC</name>
<comment type="caution">
    <text evidence="2">The sequence shown here is derived from an EMBL/GenBank/DDBJ whole genome shotgun (WGS) entry which is preliminary data.</text>
</comment>
<sequence>MIRCVWRGIHSCTLAMCTSRRLGNLHNSFLLLMQTGSRKCLATLLGLEEDKRNFLHNESKEDIQESALTGPEPDKPGPDCLRSYDPAQYQI</sequence>
<evidence type="ECO:0000313" key="2">
    <source>
        <dbReference type="EMBL" id="KAL2610521.1"/>
    </source>
</evidence>
<feature type="region of interest" description="Disordered" evidence="1">
    <location>
        <begin position="56"/>
        <end position="91"/>
    </location>
</feature>
<evidence type="ECO:0000313" key="3">
    <source>
        <dbReference type="Proteomes" id="UP001605036"/>
    </source>
</evidence>
<accession>A0ABD1XNL5</accession>
<gene>
    <name evidence="2" type="ORF">R1flu_029094</name>
</gene>
<organism evidence="2 3">
    <name type="scientific">Riccia fluitans</name>
    <dbReference type="NCBI Taxonomy" id="41844"/>
    <lineage>
        <taxon>Eukaryota</taxon>
        <taxon>Viridiplantae</taxon>
        <taxon>Streptophyta</taxon>
        <taxon>Embryophyta</taxon>
        <taxon>Marchantiophyta</taxon>
        <taxon>Marchantiopsida</taxon>
        <taxon>Marchantiidae</taxon>
        <taxon>Marchantiales</taxon>
        <taxon>Ricciaceae</taxon>
        <taxon>Riccia</taxon>
    </lineage>
</organism>